<gene>
    <name evidence="5" type="ordered locus">Bsel_0512</name>
</gene>
<dbReference type="KEGG" id="bse:Bsel_0512"/>
<dbReference type="InterPro" id="IPR012349">
    <property type="entry name" value="Split_barrel_FMN-bd"/>
</dbReference>
<comment type="cofactor">
    <cofactor evidence="1">
        <name>FMN</name>
        <dbReference type="ChEBI" id="CHEBI:58210"/>
    </cofactor>
</comment>
<keyword evidence="6" id="KW-1185">Reference proteome</keyword>
<reference evidence="5" key="1">
    <citation type="submission" date="2009-10" db="EMBL/GenBank/DDBJ databases">
        <title>Complete sequence of Bacillus selenitireducens MLS10.</title>
        <authorList>
            <consortium name="US DOE Joint Genome Institute"/>
            <person name="Lucas S."/>
            <person name="Copeland A."/>
            <person name="Lapidus A."/>
            <person name="Glavina del Rio T."/>
            <person name="Dalin E."/>
            <person name="Tice H."/>
            <person name="Bruce D."/>
            <person name="Goodwin L."/>
            <person name="Pitluck S."/>
            <person name="Sims D."/>
            <person name="Brettin T."/>
            <person name="Detter J.C."/>
            <person name="Han C."/>
            <person name="Larimer F."/>
            <person name="Land M."/>
            <person name="Hauser L."/>
            <person name="Kyrpides N."/>
            <person name="Ovchinnikova G."/>
            <person name="Stolz J."/>
        </authorList>
    </citation>
    <scope>NUCLEOTIDE SEQUENCE [LARGE SCALE GENOMIC DNA]</scope>
    <source>
        <strain evidence="5">MLS10</strain>
    </source>
</reference>
<evidence type="ECO:0000256" key="1">
    <source>
        <dbReference type="ARBA" id="ARBA00001917"/>
    </source>
</evidence>
<evidence type="ECO:0000313" key="6">
    <source>
        <dbReference type="Proteomes" id="UP000000271"/>
    </source>
</evidence>
<sequence>MLEIKDNTILHCYPGLIAIVTVKDGDEVNMMAAGWHSFMSYAPPIYGVAIAKERHTYQLVKNSQSFVINFVPAEHAHLIEGAGKISGRDNDKFNRLEARWSPGKKTGSPVLDDAYVAYECTVKGMHEYGDHDWIAGDIVTFYQDSDRFEPETGFPDFHKLQLPLFLGQSHYLIQDKTTTRKSIDINK</sequence>
<accession>D6XXX5</accession>
<dbReference type="AlphaFoldDB" id="D6XXX5"/>
<dbReference type="Pfam" id="PF01613">
    <property type="entry name" value="Flavin_Reduct"/>
    <property type="match status" value="1"/>
</dbReference>
<dbReference type="OrthoDB" id="9794638at2"/>
<dbReference type="PANTHER" id="PTHR43567">
    <property type="entry name" value="FLAVOREDOXIN-RELATED-RELATED"/>
    <property type="match status" value="1"/>
</dbReference>
<evidence type="ECO:0000313" key="5">
    <source>
        <dbReference type="EMBL" id="ADH98048.1"/>
    </source>
</evidence>
<evidence type="ECO:0000256" key="3">
    <source>
        <dbReference type="ARBA" id="ARBA00038054"/>
    </source>
</evidence>
<dbReference type="STRING" id="439292.Bsel_0512"/>
<dbReference type="eggNOG" id="COG1853">
    <property type="taxonomic scope" value="Bacteria"/>
</dbReference>
<dbReference type="SUPFAM" id="SSF50475">
    <property type="entry name" value="FMN-binding split barrel"/>
    <property type="match status" value="1"/>
</dbReference>
<dbReference type="Gene3D" id="2.30.110.10">
    <property type="entry name" value="Electron Transport, Fmn-binding Protein, Chain A"/>
    <property type="match status" value="1"/>
</dbReference>
<dbReference type="GO" id="GO:0010181">
    <property type="term" value="F:FMN binding"/>
    <property type="evidence" value="ECO:0007669"/>
    <property type="project" value="InterPro"/>
</dbReference>
<dbReference type="SMART" id="SM00903">
    <property type="entry name" value="Flavin_Reduct"/>
    <property type="match status" value="1"/>
</dbReference>
<evidence type="ECO:0000256" key="2">
    <source>
        <dbReference type="ARBA" id="ARBA00022630"/>
    </source>
</evidence>
<organism evidence="5 6">
    <name type="scientific">Bacillus selenitireducens (strain ATCC 700615 / DSM 15326 / MLS10)</name>
    <dbReference type="NCBI Taxonomy" id="439292"/>
    <lineage>
        <taxon>Bacteria</taxon>
        <taxon>Bacillati</taxon>
        <taxon>Bacillota</taxon>
        <taxon>Bacilli</taxon>
        <taxon>Bacillales</taxon>
        <taxon>Bacillaceae</taxon>
        <taxon>Salisediminibacterium</taxon>
    </lineage>
</organism>
<feature type="domain" description="Flavin reductase like" evidence="4">
    <location>
        <begin position="10"/>
        <end position="156"/>
    </location>
</feature>
<keyword evidence="2" id="KW-0285">Flavoprotein</keyword>
<name>D6XXX5_BACIE</name>
<dbReference type="PANTHER" id="PTHR43567:SF1">
    <property type="entry name" value="FLAVOREDOXIN"/>
    <property type="match status" value="1"/>
</dbReference>
<proteinExistence type="inferred from homology"/>
<dbReference type="EMBL" id="CP001791">
    <property type="protein sequence ID" value="ADH98048.1"/>
    <property type="molecule type" value="Genomic_DNA"/>
</dbReference>
<dbReference type="HOGENOM" id="CLU_059021_5_3_9"/>
<dbReference type="Proteomes" id="UP000000271">
    <property type="component" value="Chromosome"/>
</dbReference>
<dbReference type="InterPro" id="IPR052174">
    <property type="entry name" value="Flavoredoxin"/>
</dbReference>
<comment type="similarity">
    <text evidence="3">Belongs to the flavoredoxin family.</text>
</comment>
<protein>
    <submittedName>
        <fullName evidence="5">Flavin reductase domain protein FMN-binding protein</fullName>
    </submittedName>
</protein>
<evidence type="ECO:0000259" key="4">
    <source>
        <dbReference type="SMART" id="SM00903"/>
    </source>
</evidence>
<dbReference type="InterPro" id="IPR002563">
    <property type="entry name" value="Flavin_Rdtase-like_dom"/>
</dbReference>
<dbReference type="RefSeq" id="WP_013171477.1">
    <property type="nucleotide sequence ID" value="NC_014219.1"/>
</dbReference>
<dbReference type="GO" id="GO:0016646">
    <property type="term" value="F:oxidoreductase activity, acting on the CH-NH group of donors, NAD or NADP as acceptor"/>
    <property type="evidence" value="ECO:0007669"/>
    <property type="project" value="UniProtKB-ARBA"/>
</dbReference>